<proteinExistence type="inferred from homology"/>
<keyword evidence="7" id="KW-0560">Oxidoreductase</keyword>
<evidence type="ECO:0000256" key="8">
    <source>
        <dbReference type="ARBA" id="ARBA00023098"/>
    </source>
</evidence>
<dbReference type="PANTHER" id="PTHR43981">
    <property type="entry name" value="ENOYL-[ACYL-CARRIER-PROTEIN] REDUCTASE, MITOCHONDRIAL"/>
    <property type="match status" value="1"/>
</dbReference>
<dbReference type="EC" id="1.3.1.104" evidence="11"/>
<evidence type="ECO:0000256" key="3">
    <source>
        <dbReference type="ARBA" id="ARBA00022516"/>
    </source>
</evidence>
<dbReference type="SUPFAM" id="SSF50129">
    <property type="entry name" value="GroES-like"/>
    <property type="match status" value="2"/>
</dbReference>
<dbReference type="Proteomes" id="UP000759131">
    <property type="component" value="Unassembled WGS sequence"/>
</dbReference>
<dbReference type="Gene3D" id="3.40.50.720">
    <property type="entry name" value="NAD(P)-binding Rossmann-like Domain"/>
    <property type="match status" value="1"/>
</dbReference>
<keyword evidence="8" id="KW-0443">Lipid metabolism</keyword>
<dbReference type="InterPro" id="IPR032190">
    <property type="entry name" value="NPC1_N"/>
</dbReference>
<comment type="similarity">
    <text evidence="2">Belongs to the zinc-containing alcohol dehydrogenase family. Quinone oxidoreductase subfamily.</text>
</comment>
<keyword evidence="5" id="KW-0521">NADP</keyword>
<dbReference type="InterPro" id="IPR013154">
    <property type="entry name" value="ADH-like_N"/>
</dbReference>
<evidence type="ECO:0000256" key="6">
    <source>
        <dbReference type="ARBA" id="ARBA00022946"/>
    </source>
</evidence>
<dbReference type="GO" id="GO:0006633">
    <property type="term" value="P:fatty acid biosynthetic process"/>
    <property type="evidence" value="ECO:0007669"/>
    <property type="project" value="UniProtKB-KW"/>
</dbReference>
<dbReference type="GO" id="GO:0141148">
    <property type="term" value="F:enoyl-[acyl-carrier-protein] reductase (NADPH) activity"/>
    <property type="evidence" value="ECO:0007669"/>
    <property type="project" value="UniProtKB-EC"/>
</dbReference>
<sequence>MTRLKSCAKLVGHKRLLSTNYGLVYEEYGDPLKVLKKCDISDKTERPLTDNEVFVSYLASPINPADINTIQGVYAVKPKLPAIEYGDPLKVLKKCDISDKTERPLTDNEVFVSYLASPINPADINTIQGVYAVKPKLPAIGGNEGVAKIVSVGSAVTAVKVGDHVIPSASSSGTWRTYAIMEDKNLIVIDPKIDVLTAAQLTVNPCTAYRMLKDFVPVAKGETVIQNGANSAVGVNVIQLAKEWGINTINVVRQRPDVDKLKHELLALGATHVITEEELRQKEVMEGVLKAVPKPRLALNCVGGKNATDCLRVLDSRGAMVTYGGMSKQPLIIPTGSLIFKDQRFFGYWMTRWYADNARNNERSKMMAHLCSLLINGKLKAPKSEAIPLDDFKQAIEKMLTGFLGTKYIFNAGVCVMRGICGDTELGTIPCTNKSDTIILNQKTQMNLQSLSLFEAMCPHIHEKADPEVCCNEFQLESMFITVYNLAHLGFNHCPSCLKNIEKISESGEHFATEIDYYITESFAKGIYDSCKHVRNFEGKVIDSMCGGLKGEECTAKDWFNYLGRYIEEDGISPFKSVAIRICDETAFGVIPCASDEKPTPIADPIALKELRQMCPHLVTSDTQSVCCTEEQVIRLNQTFEMIAIFLKECPACVRNLEKIFCHLSCGRDQQEFIKITKTSPNESGKQMVTELQYFVNDDWAKESDGIQYKPTKQTFYKCSDKTHTGEDKCPCVHCDQSCSAGETKIINKQMPKYIGKKIKRETNAQELDILTTYLDDIAHKFSDYEAYADNEYCIFDTTCRYNSRYANIPCLKIKKPIPLTDPNTLRIYKDICPQLADSDIPNTCCDSDFILQMNSIFKLLDKFGLSECPSCMHNLRQILCQFTCSPKQNKMIRVLNATKVNSHVLIEHLEYYINADFAQNLYDSCKSIHNGTLMDAMCGKWGQIKKCSAKKWLDFMGLSTKSGGYSPFQMDIKLSNAKSININGVDIYPMNEKSYSCTESPGPDSHSCPCAHCREACP</sequence>
<dbReference type="EMBL" id="CAJPIZ010000729">
    <property type="protein sequence ID" value="CAG2102152.1"/>
    <property type="molecule type" value="Genomic_DNA"/>
</dbReference>
<dbReference type="InterPro" id="IPR036291">
    <property type="entry name" value="NAD(P)-bd_dom_sf"/>
</dbReference>
<evidence type="ECO:0000256" key="1">
    <source>
        <dbReference type="ARBA" id="ARBA00004173"/>
    </source>
</evidence>
<accession>A0A7R9KFC5</accession>
<dbReference type="SMART" id="SM00829">
    <property type="entry name" value="PKS_ER"/>
    <property type="match status" value="1"/>
</dbReference>
<evidence type="ECO:0000256" key="5">
    <source>
        <dbReference type="ARBA" id="ARBA00022857"/>
    </source>
</evidence>
<dbReference type="PANTHER" id="PTHR43981:SF2">
    <property type="entry name" value="ENOYL-[ACYL-CARRIER-PROTEIN] REDUCTASE, MITOCHONDRIAL"/>
    <property type="match status" value="1"/>
</dbReference>
<evidence type="ECO:0000256" key="14">
    <source>
        <dbReference type="ARBA" id="ARBA00048843"/>
    </source>
</evidence>
<comment type="catalytic activity">
    <reaction evidence="14">
        <text>a 2,3-saturated acyl-[ACP] + NADP(+) = a (2E)-enoyl-[ACP] + NADPH + H(+)</text>
        <dbReference type="Rhea" id="RHEA:22564"/>
        <dbReference type="Rhea" id="RHEA-COMP:9925"/>
        <dbReference type="Rhea" id="RHEA-COMP:9926"/>
        <dbReference type="ChEBI" id="CHEBI:15378"/>
        <dbReference type="ChEBI" id="CHEBI:57783"/>
        <dbReference type="ChEBI" id="CHEBI:58349"/>
        <dbReference type="ChEBI" id="CHEBI:78784"/>
        <dbReference type="ChEBI" id="CHEBI:78785"/>
        <dbReference type="EC" id="1.3.1.104"/>
    </reaction>
</comment>
<feature type="domain" description="Enoyl reductase (ER)" evidence="15">
    <location>
        <begin position="90"/>
        <end position="404"/>
    </location>
</feature>
<keyword evidence="17" id="KW-1185">Reference proteome</keyword>
<dbReference type="FunFam" id="3.40.50.720:FF:000112">
    <property type="entry name" value="Enoyl-[acyl-carrier-protein] reductase 1, mitochondrial"/>
    <property type="match status" value="1"/>
</dbReference>
<dbReference type="EMBL" id="OC855304">
    <property type="protein sequence ID" value="CAD7621722.1"/>
    <property type="molecule type" value="Genomic_DNA"/>
</dbReference>
<keyword evidence="6" id="KW-0809">Transit peptide</keyword>
<evidence type="ECO:0000256" key="7">
    <source>
        <dbReference type="ARBA" id="ARBA00023002"/>
    </source>
</evidence>
<dbReference type="SUPFAM" id="SSF51735">
    <property type="entry name" value="NAD(P)-binding Rossmann-fold domains"/>
    <property type="match status" value="1"/>
</dbReference>
<evidence type="ECO:0000256" key="12">
    <source>
        <dbReference type="ARBA" id="ARBA00041058"/>
    </source>
</evidence>
<dbReference type="InterPro" id="IPR051034">
    <property type="entry name" value="Mito_Enoyl-ACP_Reductase"/>
</dbReference>
<keyword evidence="3" id="KW-0444">Lipid biosynthesis</keyword>
<dbReference type="InterPro" id="IPR020843">
    <property type="entry name" value="ER"/>
</dbReference>
<evidence type="ECO:0000256" key="10">
    <source>
        <dbReference type="ARBA" id="ARBA00023160"/>
    </source>
</evidence>
<name>A0A7R9KFC5_9ACAR</name>
<evidence type="ECO:0000256" key="11">
    <source>
        <dbReference type="ARBA" id="ARBA00038963"/>
    </source>
</evidence>
<dbReference type="OrthoDB" id="7482721at2759"/>
<dbReference type="Pfam" id="PF16414">
    <property type="entry name" value="NPC1_N"/>
    <property type="match status" value="4"/>
</dbReference>
<dbReference type="GO" id="GO:0005739">
    <property type="term" value="C:mitochondrion"/>
    <property type="evidence" value="ECO:0007669"/>
    <property type="project" value="UniProtKB-SubCell"/>
</dbReference>
<keyword evidence="9" id="KW-0496">Mitochondrion</keyword>
<evidence type="ECO:0000313" key="17">
    <source>
        <dbReference type="Proteomes" id="UP000759131"/>
    </source>
</evidence>
<dbReference type="InterPro" id="IPR013149">
    <property type="entry name" value="ADH-like_C"/>
</dbReference>
<evidence type="ECO:0000256" key="13">
    <source>
        <dbReference type="ARBA" id="ARBA00042123"/>
    </source>
</evidence>
<evidence type="ECO:0000259" key="15">
    <source>
        <dbReference type="SMART" id="SM00829"/>
    </source>
</evidence>
<evidence type="ECO:0000256" key="4">
    <source>
        <dbReference type="ARBA" id="ARBA00022832"/>
    </source>
</evidence>
<dbReference type="Gene3D" id="3.90.180.10">
    <property type="entry name" value="Medium-chain alcohol dehydrogenases, catalytic domain"/>
    <property type="match status" value="2"/>
</dbReference>
<dbReference type="Pfam" id="PF00107">
    <property type="entry name" value="ADH_zinc_N"/>
    <property type="match status" value="1"/>
</dbReference>
<dbReference type="AlphaFoldDB" id="A0A7R9KFC5"/>
<evidence type="ECO:0000256" key="9">
    <source>
        <dbReference type="ARBA" id="ARBA00023128"/>
    </source>
</evidence>
<keyword evidence="10" id="KW-0275">Fatty acid biosynthesis</keyword>
<evidence type="ECO:0000256" key="2">
    <source>
        <dbReference type="ARBA" id="ARBA00010371"/>
    </source>
</evidence>
<organism evidence="16">
    <name type="scientific">Medioppia subpectinata</name>
    <dbReference type="NCBI Taxonomy" id="1979941"/>
    <lineage>
        <taxon>Eukaryota</taxon>
        <taxon>Metazoa</taxon>
        <taxon>Ecdysozoa</taxon>
        <taxon>Arthropoda</taxon>
        <taxon>Chelicerata</taxon>
        <taxon>Arachnida</taxon>
        <taxon>Acari</taxon>
        <taxon>Acariformes</taxon>
        <taxon>Sarcoptiformes</taxon>
        <taxon>Oribatida</taxon>
        <taxon>Brachypylina</taxon>
        <taxon>Oppioidea</taxon>
        <taxon>Oppiidae</taxon>
        <taxon>Medioppia</taxon>
    </lineage>
</organism>
<protein>
    <recommendedName>
        <fullName evidence="12">Enoyl-[acyl-carrier-protein] reductase, mitochondrial</fullName>
        <ecNumber evidence="11">1.3.1.104</ecNumber>
    </recommendedName>
    <alternativeName>
        <fullName evidence="13">2-enoyl thioester reductase</fullName>
    </alternativeName>
</protein>
<evidence type="ECO:0000313" key="16">
    <source>
        <dbReference type="EMBL" id="CAD7621722.1"/>
    </source>
</evidence>
<dbReference type="InterPro" id="IPR011032">
    <property type="entry name" value="GroES-like_sf"/>
</dbReference>
<dbReference type="Pfam" id="PF08240">
    <property type="entry name" value="ADH_N"/>
    <property type="match status" value="1"/>
</dbReference>
<comment type="subcellular location">
    <subcellularLocation>
        <location evidence="1">Mitochondrion</location>
    </subcellularLocation>
</comment>
<gene>
    <name evidence="16" type="ORF">OSB1V03_LOCUS2192</name>
</gene>
<reference evidence="16" key="1">
    <citation type="submission" date="2020-11" db="EMBL/GenBank/DDBJ databases">
        <authorList>
            <person name="Tran Van P."/>
        </authorList>
    </citation>
    <scope>NUCLEOTIDE SEQUENCE</scope>
</reference>
<dbReference type="CDD" id="cd08290">
    <property type="entry name" value="ETR"/>
    <property type="match status" value="1"/>
</dbReference>
<keyword evidence="4" id="KW-0276">Fatty acid metabolism</keyword>